<evidence type="ECO:0000313" key="9">
    <source>
        <dbReference type="EMBL" id="MTV53327.1"/>
    </source>
</evidence>
<dbReference type="GO" id="GO:0008983">
    <property type="term" value="F:protein-glutamate O-methyltransferase activity"/>
    <property type="evidence" value="ECO:0007669"/>
    <property type="project" value="UniProtKB-EC"/>
</dbReference>
<feature type="binding site" evidence="6">
    <location>
        <position position="144"/>
    </location>
    <ligand>
        <name>S-adenosyl-L-methionine</name>
        <dbReference type="ChEBI" id="CHEBI:59789"/>
    </ligand>
</feature>
<dbReference type="InterPro" id="IPR026024">
    <property type="entry name" value="Chemotaxis_MeTrfase_CheR"/>
</dbReference>
<evidence type="ECO:0000256" key="6">
    <source>
        <dbReference type="PIRSR" id="PIRSR000410-1"/>
    </source>
</evidence>
<comment type="caution">
    <text evidence="9">The sequence shown here is derived from an EMBL/GenBank/DDBJ whole genome shotgun (WGS) entry which is preliminary data.</text>
</comment>
<evidence type="ECO:0000313" key="8">
    <source>
        <dbReference type="EMBL" id="GGB82310.1"/>
    </source>
</evidence>
<evidence type="ECO:0000256" key="2">
    <source>
        <dbReference type="ARBA" id="ARBA00022603"/>
    </source>
</evidence>
<feature type="binding site" evidence="6">
    <location>
        <position position="87"/>
    </location>
    <ligand>
        <name>S-adenosyl-L-methionine</name>
        <dbReference type="ChEBI" id="CHEBI:59789"/>
    </ligand>
</feature>
<dbReference type="InterPro" id="IPR022641">
    <property type="entry name" value="CheR_N"/>
</dbReference>
<dbReference type="Pfam" id="PF03705">
    <property type="entry name" value="CheR_N"/>
    <property type="match status" value="1"/>
</dbReference>
<proteinExistence type="predicted"/>
<dbReference type="InterPro" id="IPR022642">
    <property type="entry name" value="CheR_C"/>
</dbReference>
<evidence type="ECO:0000256" key="3">
    <source>
        <dbReference type="ARBA" id="ARBA00022679"/>
    </source>
</evidence>
<evidence type="ECO:0000313" key="10">
    <source>
        <dbReference type="Proteomes" id="UP000430634"/>
    </source>
</evidence>
<reference evidence="8" key="1">
    <citation type="journal article" date="2014" name="Int. J. Syst. Evol. Microbiol.">
        <title>Complete genome of a new Firmicutes species belonging to the dominant human colonic microbiota ('Ruminococcus bicirculans') reveals two chromosomes and a selective capacity to utilize plant glucans.</title>
        <authorList>
            <consortium name="NISC Comparative Sequencing Program"/>
            <person name="Wegmann U."/>
            <person name="Louis P."/>
            <person name="Goesmann A."/>
            <person name="Henrissat B."/>
            <person name="Duncan S.H."/>
            <person name="Flint H.J."/>
        </authorList>
    </citation>
    <scope>NUCLEOTIDE SEQUENCE</scope>
    <source>
        <strain evidence="8">CGMCC 1.15931</strain>
    </source>
</reference>
<feature type="binding site" evidence="6">
    <location>
        <begin position="202"/>
        <end position="203"/>
    </location>
    <ligand>
        <name>S-adenosyl-L-methionine</name>
        <dbReference type="ChEBI" id="CHEBI:59789"/>
    </ligand>
</feature>
<protein>
    <recommendedName>
        <fullName evidence="5">Chemotaxis protein methyltransferase</fullName>
        <ecNumber evidence="5">2.1.1.80</ecNumber>
    </recommendedName>
</protein>
<feature type="binding site" evidence="6">
    <location>
        <position position="81"/>
    </location>
    <ligand>
        <name>S-adenosyl-L-methionine</name>
        <dbReference type="ChEBI" id="CHEBI:59789"/>
    </ligand>
</feature>
<dbReference type="InterPro" id="IPR036804">
    <property type="entry name" value="CheR_N_sf"/>
</dbReference>
<comment type="catalytic activity">
    <reaction evidence="1 5">
        <text>L-glutamyl-[protein] + S-adenosyl-L-methionine = [protein]-L-glutamate 5-O-methyl ester + S-adenosyl-L-homocysteine</text>
        <dbReference type="Rhea" id="RHEA:24452"/>
        <dbReference type="Rhea" id="RHEA-COMP:10208"/>
        <dbReference type="Rhea" id="RHEA-COMP:10311"/>
        <dbReference type="ChEBI" id="CHEBI:29973"/>
        <dbReference type="ChEBI" id="CHEBI:57856"/>
        <dbReference type="ChEBI" id="CHEBI:59789"/>
        <dbReference type="ChEBI" id="CHEBI:82795"/>
        <dbReference type="EC" id="2.1.1.80"/>
    </reaction>
</comment>
<dbReference type="InterPro" id="IPR000780">
    <property type="entry name" value="CheR_MeTrfase"/>
</dbReference>
<sequence length="287" mass="32936">MSKDTVKEFDFNSRDFERVREMIYKRAGIALADSKQEMVYSRLARRLRAIGISSFVKYLDDLEAGRLGNEWESFTNALTTNLTSFFREAHHFPLLAEHVKKHRGEQLNIWCSASSTGEEPYSIAMTVCEAFNSLTPPVHIIATDIDTNVLATAANGVYPLERIDKLSAEQQRRFFLKGKGDKAGMARARPELRQLITYRQLNLLDDKWDIRGPFDVIFCRNVMIYFDKPTQRKILSRFVPMMKPDALLFAGHSENFLYVSDSLKLRGKTVYELDERPGAARIAPQRA</sequence>
<dbReference type="PANTHER" id="PTHR24422:SF19">
    <property type="entry name" value="CHEMOTAXIS PROTEIN METHYLTRANSFERASE"/>
    <property type="match status" value="1"/>
</dbReference>
<dbReference type="Gene3D" id="1.10.155.10">
    <property type="entry name" value="Chemotaxis receptor methyltransferase CheR, N-terminal domain"/>
    <property type="match status" value="1"/>
</dbReference>
<dbReference type="SUPFAM" id="SSF47757">
    <property type="entry name" value="Chemotaxis receptor methyltransferase CheR, N-terminal domain"/>
    <property type="match status" value="1"/>
</dbReference>
<evidence type="ECO:0000259" key="7">
    <source>
        <dbReference type="PROSITE" id="PS50123"/>
    </source>
</evidence>
<keyword evidence="2 5" id="KW-0489">Methyltransferase</keyword>
<organism evidence="9 10">
    <name type="scientific">Pseudoduganella buxea</name>
    <dbReference type="NCBI Taxonomy" id="1949069"/>
    <lineage>
        <taxon>Bacteria</taxon>
        <taxon>Pseudomonadati</taxon>
        <taxon>Pseudomonadota</taxon>
        <taxon>Betaproteobacteria</taxon>
        <taxon>Burkholderiales</taxon>
        <taxon>Oxalobacteraceae</taxon>
        <taxon>Telluria group</taxon>
        <taxon>Pseudoduganella</taxon>
    </lineage>
</organism>
<dbReference type="EMBL" id="WNKZ01000026">
    <property type="protein sequence ID" value="MTV53327.1"/>
    <property type="molecule type" value="Genomic_DNA"/>
</dbReference>
<dbReference type="GO" id="GO:0032259">
    <property type="term" value="P:methylation"/>
    <property type="evidence" value="ECO:0007669"/>
    <property type="project" value="UniProtKB-KW"/>
</dbReference>
<dbReference type="EMBL" id="BMKG01000001">
    <property type="protein sequence ID" value="GGB82310.1"/>
    <property type="molecule type" value="Genomic_DNA"/>
</dbReference>
<dbReference type="Proteomes" id="UP000622638">
    <property type="component" value="Unassembled WGS sequence"/>
</dbReference>
<feature type="binding site" evidence="6">
    <location>
        <position position="83"/>
    </location>
    <ligand>
        <name>S-adenosyl-L-methionine</name>
        <dbReference type="ChEBI" id="CHEBI:59789"/>
    </ligand>
</feature>
<dbReference type="EC" id="2.1.1.80" evidence="5"/>
<dbReference type="Gene3D" id="3.40.50.150">
    <property type="entry name" value="Vaccinia Virus protein VP39"/>
    <property type="match status" value="1"/>
</dbReference>
<evidence type="ECO:0000256" key="5">
    <source>
        <dbReference type="PIRNR" id="PIRNR000410"/>
    </source>
</evidence>
<comment type="function">
    <text evidence="5">Methylation of the membrane-bound methyl-accepting chemotaxis proteins (MCP) to form gamma-glutamyl methyl ester residues in MCP.</text>
</comment>
<dbReference type="AlphaFoldDB" id="A0A6I3T0T9"/>
<reference evidence="8" key="4">
    <citation type="submission" date="2024-05" db="EMBL/GenBank/DDBJ databases">
        <authorList>
            <person name="Sun Q."/>
            <person name="Zhou Y."/>
        </authorList>
    </citation>
    <scope>NUCLEOTIDE SEQUENCE</scope>
    <source>
        <strain evidence="8">CGMCC 1.15931</strain>
    </source>
</reference>
<keyword evidence="3 5" id="KW-0808">Transferase</keyword>
<feature type="binding site" evidence="6">
    <location>
        <begin position="220"/>
        <end position="221"/>
    </location>
    <ligand>
        <name>S-adenosyl-L-methionine</name>
        <dbReference type="ChEBI" id="CHEBI:59789"/>
    </ligand>
</feature>
<reference evidence="11" key="2">
    <citation type="journal article" date="2019" name="Int. J. Syst. Evol. Microbiol.">
        <title>The Global Catalogue of Microorganisms (GCM) 10K type strain sequencing project: providing services to taxonomists for standard genome sequencing and annotation.</title>
        <authorList>
            <consortium name="The Broad Institute Genomics Platform"/>
            <consortium name="The Broad Institute Genome Sequencing Center for Infectious Disease"/>
            <person name="Wu L."/>
            <person name="Ma J."/>
        </authorList>
    </citation>
    <scope>NUCLEOTIDE SEQUENCE [LARGE SCALE GENOMIC DNA]</scope>
    <source>
        <strain evidence="11">CGMCC 1.15931</strain>
    </source>
</reference>
<dbReference type="SMART" id="SM00138">
    <property type="entry name" value="MeTrc"/>
    <property type="match status" value="1"/>
</dbReference>
<evidence type="ECO:0000256" key="4">
    <source>
        <dbReference type="ARBA" id="ARBA00022691"/>
    </source>
</evidence>
<evidence type="ECO:0000256" key="1">
    <source>
        <dbReference type="ARBA" id="ARBA00001541"/>
    </source>
</evidence>
<accession>A0A6I3T0T9</accession>
<dbReference type="InterPro" id="IPR050903">
    <property type="entry name" value="Bact_Chemotaxis_MeTrfase"/>
</dbReference>
<dbReference type="RefSeq" id="WP_155470644.1">
    <property type="nucleotide sequence ID" value="NZ_BMKG01000001.1"/>
</dbReference>
<dbReference type="Pfam" id="PF01739">
    <property type="entry name" value="CheR"/>
    <property type="match status" value="1"/>
</dbReference>
<name>A0A6I3T0T9_9BURK</name>
<feature type="binding site" evidence="6">
    <location>
        <position position="119"/>
    </location>
    <ligand>
        <name>S-adenosyl-L-methionine</name>
        <dbReference type="ChEBI" id="CHEBI:59789"/>
    </ligand>
</feature>
<dbReference type="PRINTS" id="PR00996">
    <property type="entry name" value="CHERMTFRASE"/>
</dbReference>
<keyword evidence="4 5" id="KW-0949">S-adenosyl-L-methionine</keyword>
<keyword evidence="11" id="KW-1185">Reference proteome</keyword>
<dbReference type="InterPro" id="IPR029063">
    <property type="entry name" value="SAM-dependent_MTases_sf"/>
</dbReference>
<evidence type="ECO:0000313" key="11">
    <source>
        <dbReference type="Proteomes" id="UP000622638"/>
    </source>
</evidence>
<dbReference type="SUPFAM" id="SSF53335">
    <property type="entry name" value="S-adenosyl-L-methionine-dependent methyltransferases"/>
    <property type="match status" value="1"/>
</dbReference>
<dbReference type="PIRSF" id="PIRSF000410">
    <property type="entry name" value="CheR"/>
    <property type="match status" value="1"/>
</dbReference>
<dbReference type="PANTHER" id="PTHR24422">
    <property type="entry name" value="CHEMOTAXIS PROTEIN METHYLTRANSFERASE"/>
    <property type="match status" value="1"/>
</dbReference>
<gene>
    <name evidence="8" type="primary">cheR</name>
    <name evidence="8" type="ORF">GCM10011572_00240</name>
    <name evidence="9" type="ORF">GM672_11350</name>
</gene>
<dbReference type="OrthoDB" id="9816309at2"/>
<dbReference type="Proteomes" id="UP000430634">
    <property type="component" value="Unassembled WGS sequence"/>
</dbReference>
<dbReference type="PROSITE" id="PS50123">
    <property type="entry name" value="CHER"/>
    <property type="match status" value="1"/>
</dbReference>
<feature type="domain" description="CheR-type methyltransferase" evidence="7">
    <location>
        <begin position="4"/>
        <end position="276"/>
    </location>
</feature>
<reference evidence="9 10" key="3">
    <citation type="submission" date="2019-11" db="EMBL/GenBank/DDBJ databases">
        <title>Type strains purchased from KCTC, JCM and DSMZ.</title>
        <authorList>
            <person name="Lu H."/>
        </authorList>
    </citation>
    <scope>NUCLEOTIDE SEQUENCE [LARGE SCALE GENOMIC DNA]</scope>
    <source>
        <strain evidence="9 10">KCTC 52429</strain>
    </source>
</reference>